<evidence type="ECO:0000256" key="2">
    <source>
        <dbReference type="ARBA" id="ARBA00022840"/>
    </source>
</evidence>
<evidence type="ECO:0000256" key="5">
    <source>
        <dbReference type="ARBA" id="ARBA00023219"/>
    </source>
</evidence>
<dbReference type="EMBL" id="LR797368">
    <property type="protein sequence ID" value="CAB4210229.1"/>
    <property type="molecule type" value="Genomic_DNA"/>
</dbReference>
<sequence length="1069" mass="114687">MTSLEIREPKAGTSTAAGRNSYFTGPGAAMISEWNAEDALKLGYYSNVFVYGCIRALAEDVAALKWRVGKNPDKPDVFNTEAPLARLLGSPPFGPNRYTTGKQLLSWSISQLLATGRMSWELAYPKGGSRGSNIPESFWALPATKIEPIVSKQPGKYFDGFVFARGTGKAVTLTEEQVFYYWRPSQHDWRQPETPMQAARLDISVAVMQDRYDYAFLKNDARPAAVVVHERFGEDGAKEAFRSQFLGMHGGPDNAGRVAFVETSEDGAAPKDSLLIQQLGLSQRDAQFIERYDRKIRSIITAFGVPLSRLGDSSDRTYSNASTEYEVYLRDRVIPLATELQDAINLQVSPMLGDDLGWFDLGPVRSAVRGARLQSAGLSDLLKSRIVKINEARHALELDPVPDGDRFLTDTELGLLQNGAVGLVSPESASAAPWGVGPGPSEPTPVPPPPPPPEPKAAPAPAPAPAPVPATPKAAASTTPKATRSPNRRPAIEVRERTADEIRRTKQYGKIDKTIAKIEPKFQVQVQDIFDRQAKSILARLTGKRGRQMLRVGAEGRAAEVNAAAIFDAEAWIQDTEAATLALYAEIADTAGSNLSAKLALDFNLDSPWASDFIKTRAKQLAGYITDTTYSAIQDQLAEGASLGESIATLADRISHLFDQTYAKRAETVARTEVISAYNGATILAGELSPADVVGKEWLATPGARTRPSHRTADGQVAPLDGAFHVGANDMNYPGDPTAAAKELVNCRCAVYLITAEEAASRGLVDLLSARATRQRHLRYEQRVAGKGGQFKKGGGRVAAGAGGPSPTLSPSLVADLMKGEGSAAKHLESDGAGGMRFTAERHALHMEHVNAALNGVPRSAEEHPTFTLMGGGPAAGKSTLLGTGQVSHLSPQSDRKQVFANADDAKADIPEYKDRIAAGDKGAAGHAHEESSYMAGLVQQEAFRQHKDLVLDGTGDSSVESVQGKIAKARASGYKVKAVYVTAPTEDCVARAEERGKKQGRFVDPSIIRTTHAAVSRIAPVAAKDFDSFELFDTSSSGNVRRIASTTRGKALKVSDQTAYNEFVAKGA</sequence>
<accession>A0A6J5S9A2</accession>
<proteinExistence type="predicted"/>
<reference evidence="9" key="1">
    <citation type="submission" date="2020-05" db="EMBL/GenBank/DDBJ databases">
        <authorList>
            <person name="Chiriac C."/>
            <person name="Salcher M."/>
            <person name="Ghai R."/>
            <person name="Kavagutti S V."/>
        </authorList>
    </citation>
    <scope>NUCLEOTIDE SEQUENCE</scope>
</reference>
<keyword evidence="4" id="KW-1160">Virus entry into host cell</keyword>
<dbReference type="Gene3D" id="3.40.50.300">
    <property type="entry name" value="P-loop containing nucleotide triphosphate hydrolases"/>
    <property type="match status" value="1"/>
</dbReference>
<keyword evidence="3" id="KW-1188">Viral release from host cell</keyword>
<feature type="compositionally biased region" description="Basic and acidic residues" evidence="6">
    <location>
        <begin position="490"/>
        <end position="499"/>
    </location>
</feature>
<feature type="compositionally biased region" description="Low complexity" evidence="6">
    <location>
        <begin position="471"/>
        <end position="483"/>
    </location>
</feature>
<dbReference type="Pfam" id="PF06414">
    <property type="entry name" value="Zeta_toxin"/>
    <property type="match status" value="1"/>
</dbReference>
<dbReference type="EMBL" id="LR798370">
    <property type="protein sequence ID" value="CAB5227581.1"/>
    <property type="molecule type" value="Genomic_DNA"/>
</dbReference>
<name>A0A6J5S9A2_9CAUD</name>
<evidence type="ECO:0000259" key="7">
    <source>
        <dbReference type="Pfam" id="PF04233"/>
    </source>
</evidence>
<dbReference type="Pfam" id="PF04860">
    <property type="entry name" value="Phage_portal"/>
    <property type="match status" value="1"/>
</dbReference>
<keyword evidence="4" id="KW-1162">Viral penetration into host cytoplasm</keyword>
<evidence type="ECO:0000256" key="6">
    <source>
        <dbReference type="SAM" id="MobiDB-lite"/>
    </source>
</evidence>
<feature type="compositionally biased region" description="Gly residues" evidence="6">
    <location>
        <begin position="787"/>
        <end position="804"/>
    </location>
</feature>
<keyword evidence="1" id="KW-0547">Nucleotide-binding</keyword>
<keyword evidence="5" id="KW-0231">Viral genome packaging</keyword>
<feature type="domain" description="Zeta toxin" evidence="8">
    <location>
        <begin position="861"/>
        <end position="1020"/>
    </location>
</feature>
<dbReference type="SUPFAM" id="SSF52540">
    <property type="entry name" value="P-loop containing nucleoside triphosphate hydrolases"/>
    <property type="match status" value="1"/>
</dbReference>
<keyword evidence="2" id="KW-0067">ATP-binding</keyword>
<gene>
    <name evidence="9" type="ORF">UFOVP1422_3</name>
    <name evidence="10" type="ORF">UFOVP1519_63</name>
</gene>
<organism evidence="9">
    <name type="scientific">uncultured Caudovirales phage</name>
    <dbReference type="NCBI Taxonomy" id="2100421"/>
    <lineage>
        <taxon>Viruses</taxon>
        <taxon>Duplodnaviria</taxon>
        <taxon>Heunggongvirae</taxon>
        <taxon>Uroviricota</taxon>
        <taxon>Caudoviricetes</taxon>
        <taxon>Peduoviridae</taxon>
        <taxon>Maltschvirus</taxon>
        <taxon>Maltschvirus maltsch</taxon>
    </lineage>
</organism>
<evidence type="ECO:0000256" key="4">
    <source>
        <dbReference type="ARBA" id="ARBA00023009"/>
    </source>
</evidence>
<dbReference type="InterPro" id="IPR027417">
    <property type="entry name" value="P-loop_NTPase"/>
</dbReference>
<feature type="region of interest" description="Disordered" evidence="6">
    <location>
        <begin position="428"/>
        <end position="499"/>
    </location>
</feature>
<dbReference type="InterPro" id="IPR010488">
    <property type="entry name" value="Zeta_toxin_domain"/>
</dbReference>
<evidence type="ECO:0000256" key="3">
    <source>
        <dbReference type="ARBA" id="ARBA00022950"/>
    </source>
</evidence>
<dbReference type="Pfam" id="PF04233">
    <property type="entry name" value="Phage_Mu_F"/>
    <property type="match status" value="1"/>
</dbReference>
<feature type="region of interest" description="Disordered" evidence="6">
    <location>
        <begin position="787"/>
        <end position="810"/>
    </location>
</feature>
<dbReference type="InterPro" id="IPR006944">
    <property type="entry name" value="Phage/GTA_portal"/>
</dbReference>
<feature type="domain" description="Phage head morphogenesis" evidence="7">
    <location>
        <begin position="632"/>
        <end position="751"/>
    </location>
</feature>
<evidence type="ECO:0000313" key="9">
    <source>
        <dbReference type="EMBL" id="CAB4210229.1"/>
    </source>
</evidence>
<dbReference type="GO" id="GO:0016301">
    <property type="term" value="F:kinase activity"/>
    <property type="evidence" value="ECO:0007669"/>
    <property type="project" value="InterPro"/>
</dbReference>
<evidence type="ECO:0000259" key="8">
    <source>
        <dbReference type="Pfam" id="PF06414"/>
    </source>
</evidence>
<protein>
    <submittedName>
        <fullName evidence="9">Zeta toxin domain containing protein</fullName>
    </submittedName>
</protein>
<keyword evidence="3" id="KW-0118">Viral capsid assembly</keyword>
<dbReference type="InterPro" id="IPR006528">
    <property type="entry name" value="Phage_head_morphogenesis_dom"/>
</dbReference>
<feature type="compositionally biased region" description="Pro residues" evidence="6">
    <location>
        <begin position="440"/>
        <end position="470"/>
    </location>
</feature>
<evidence type="ECO:0000313" key="10">
    <source>
        <dbReference type="EMBL" id="CAB5227581.1"/>
    </source>
</evidence>
<evidence type="ECO:0000256" key="1">
    <source>
        <dbReference type="ARBA" id="ARBA00022741"/>
    </source>
</evidence>
<keyword evidence="4" id="KW-1171">Viral genome ejection through host cell envelope</keyword>
<dbReference type="GO" id="GO:0005524">
    <property type="term" value="F:ATP binding"/>
    <property type="evidence" value="ECO:0007669"/>
    <property type="project" value="UniProtKB-KW"/>
</dbReference>